<feature type="non-terminal residue" evidence="6">
    <location>
        <position position="1"/>
    </location>
</feature>
<evidence type="ECO:0000256" key="4">
    <source>
        <dbReference type="ARBA" id="ARBA00023136"/>
    </source>
</evidence>
<protein>
    <submittedName>
        <fullName evidence="6">TSN18 protein</fullName>
    </submittedName>
</protein>
<dbReference type="Proteomes" id="UP000886611">
    <property type="component" value="Unassembled WGS sequence"/>
</dbReference>
<feature type="non-terminal residue" evidence="6">
    <location>
        <position position="157"/>
    </location>
</feature>
<keyword evidence="3 5" id="KW-1133">Transmembrane helix</keyword>
<dbReference type="AlphaFoldDB" id="A0A8X7XFZ7"/>
<comment type="caution">
    <text evidence="6">The sequence shown here is derived from an EMBL/GenBank/DDBJ whole genome shotgun (WGS) entry which is preliminary data.</text>
</comment>
<evidence type="ECO:0000313" key="7">
    <source>
        <dbReference type="Proteomes" id="UP000886611"/>
    </source>
</evidence>
<reference evidence="6 7" key="1">
    <citation type="journal article" date="2021" name="Cell">
        <title>Tracing the genetic footprints of vertebrate landing in non-teleost ray-finned fishes.</title>
        <authorList>
            <person name="Bi X."/>
            <person name="Wang K."/>
            <person name="Yang L."/>
            <person name="Pan H."/>
            <person name="Jiang H."/>
            <person name="Wei Q."/>
            <person name="Fang M."/>
            <person name="Yu H."/>
            <person name="Zhu C."/>
            <person name="Cai Y."/>
            <person name="He Y."/>
            <person name="Gan X."/>
            <person name="Zeng H."/>
            <person name="Yu D."/>
            <person name="Zhu Y."/>
            <person name="Jiang H."/>
            <person name="Qiu Q."/>
            <person name="Yang H."/>
            <person name="Zhang Y.E."/>
            <person name="Wang W."/>
            <person name="Zhu M."/>
            <person name="He S."/>
            <person name="Zhang G."/>
        </authorList>
    </citation>
    <scope>NUCLEOTIDE SEQUENCE [LARGE SCALE GENOMIC DNA]</scope>
    <source>
        <strain evidence="6">Bchr_013</strain>
    </source>
</reference>
<dbReference type="Pfam" id="PF00335">
    <property type="entry name" value="Tetraspanin"/>
    <property type="match status" value="1"/>
</dbReference>
<accession>A0A8X7XFZ7</accession>
<dbReference type="Gene3D" id="1.10.1450.10">
    <property type="entry name" value="Tetraspanin"/>
    <property type="match status" value="1"/>
</dbReference>
<dbReference type="InterPro" id="IPR018499">
    <property type="entry name" value="Tetraspanin/Peripherin"/>
</dbReference>
<keyword evidence="7" id="KW-1185">Reference proteome</keyword>
<evidence type="ECO:0000256" key="5">
    <source>
        <dbReference type="SAM" id="Phobius"/>
    </source>
</evidence>
<dbReference type="InterPro" id="IPR008952">
    <property type="entry name" value="Tetraspanin_EC2_sf"/>
</dbReference>
<comment type="subcellular location">
    <subcellularLocation>
        <location evidence="1">Membrane</location>
        <topology evidence="1">Multi-pass membrane protein</topology>
    </subcellularLocation>
</comment>
<organism evidence="6 7">
    <name type="scientific">Polypterus senegalus</name>
    <name type="common">Senegal bichir</name>
    <dbReference type="NCBI Taxonomy" id="55291"/>
    <lineage>
        <taxon>Eukaryota</taxon>
        <taxon>Metazoa</taxon>
        <taxon>Chordata</taxon>
        <taxon>Craniata</taxon>
        <taxon>Vertebrata</taxon>
        <taxon>Euteleostomi</taxon>
        <taxon>Actinopterygii</taxon>
        <taxon>Polypteriformes</taxon>
        <taxon>Polypteridae</taxon>
        <taxon>Polypterus</taxon>
    </lineage>
</organism>
<keyword evidence="4 5" id="KW-0472">Membrane</keyword>
<dbReference type="GO" id="GO:0016020">
    <property type="term" value="C:membrane"/>
    <property type="evidence" value="ECO:0007669"/>
    <property type="project" value="UniProtKB-SubCell"/>
</dbReference>
<feature type="transmembrane region" description="Helical" evidence="5">
    <location>
        <begin position="29"/>
        <end position="56"/>
    </location>
</feature>
<keyword evidence="2 5" id="KW-0812">Transmembrane</keyword>
<name>A0A8X7XFZ7_POLSE</name>
<dbReference type="EMBL" id="JAATIS010000485">
    <property type="protein sequence ID" value="KAG2467988.1"/>
    <property type="molecule type" value="Genomic_DNA"/>
</dbReference>
<gene>
    <name evidence="6" type="primary">Tspan18_1</name>
    <name evidence="6" type="ORF">GTO96_0015691</name>
</gene>
<sequence>VGGLSLLGVGIWVVTSLKGLHHIMIANTLVYSGIFVILFGGVILFLLGFLGCYGAIRENRVLLMVVGCCGVQGPEDFGNTSLFNKLYPDTKVPEACCKRAKRITSGEVLNRDRCQEGDESFMYIKGGVVDLKLSIFTGTRKVAGYCEKGSYSVWPLP</sequence>
<evidence type="ECO:0000256" key="3">
    <source>
        <dbReference type="ARBA" id="ARBA00022989"/>
    </source>
</evidence>
<evidence type="ECO:0000256" key="2">
    <source>
        <dbReference type="ARBA" id="ARBA00022692"/>
    </source>
</evidence>
<evidence type="ECO:0000256" key="1">
    <source>
        <dbReference type="ARBA" id="ARBA00004141"/>
    </source>
</evidence>
<proteinExistence type="predicted"/>
<evidence type="ECO:0000313" key="6">
    <source>
        <dbReference type="EMBL" id="KAG2467988.1"/>
    </source>
</evidence>